<protein>
    <recommendedName>
        <fullName evidence="5">Extracellular membrane protein CFEM domain-containing protein</fullName>
    </recommendedName>
</protein>
<comment type="caution">
    <text evidence="3">The sequence shown here is derived from an EMBL/GenBank/DDBJ whole genome shotgun (WGS) entry which is preliminary data.</text>
</comment>
<feature type="chain" id="PRO_5016721728" description="Extracellular membrane protein CFEM domain-containing protein" evidence="2">
    <location>
        <begin position="23"/>
        <end position="462"/>
    </location>
</feature>
<dbReference type="GeneID" id="41998644"/>
<dbReference type="OrthoDB" id="5106248at2759"/>
<feature type="compositionally biased region" description="Low complexity" evidence="1">
    <location>
        <begin position="267"/>
        <end position="286"/>
    </location>
</feature>
<evidence type="ECO:0000256" key="2">
    <source>
        <dbReference type="SAM" id="SignalP"/>
    </source>
</evidence>
<dbReference type="AlphaFoldDB" id="A0A366R3Z9"/>
<proteinExistence type="predicted"/>
<sequence>MRFVQYVPELLLFFRLSPKALAMEVEYCSDGLSVVHVQPEVVFEVQPVIVSASFSTNTVLTVGCTEIPVTCAPGTFETSFTLTETWTRFSSGKPEPHFTGPYVTVTTHVPESIPTTIVQPPNPGDATKTIIIVNPLPTPSTTLIVPSMKVTTTVLSGHKSTRVTIPPSGTHPTGMDTVIEPTPSPTNTTFTVVVTSAGTYFETAIVTSSPPGTDPTGTFIDWLSSSITSVHKTTSSYPISLSMSTVVASSTIIGSTATIETTTVYASPDPTSASPSTPESHTSSKSECIPSATPTAPYCEVTLPNNCRTLESTNGHHLTPVIDACIVSLGPFANTNIATCLTATVSQFSIGADIVGCLLNALEGACITSLPEPCTLVSSGIEDPHGPDLVASVDLCATALGPFAYGNAAPCLLTAEITESTQAASIVQCLQNAFGFGPEKDIVNGSERCNEPEPYPAPYAIA</sequence>
<gene>
    <name evidence="3" type="ORF">FIESC28_09211</name>
</gene>
<feature type="signal peptide" evidence="2">
    <location>
        <begin position="1"/>
        <end position="22"/>
    </location>
</feature>
<evidence type="ECO:0008006" key="5">
    <source>
        <dbReference type="Google" id="ProtNLM"/>
    </source>
</evidence>
<reference evidence="3 4" key="1">
    <citation type="submission" date="2018-06" db="EMBL/GenBank/DDBJ databases">
        <title>Fusarium incarnatum-equiseti species complex species 28.</title>
        <authorList>
            <person name="Gardiner D.M."/>
        </authorList>
    </citation>
    <scope>NUCLEOTIDE SEQUENCE [LARGE SCALE GENOMIC DNA]</scope>
    <source>
        <strain evidence="3 4">FIESC_28</strain>
    </source>
</reference>
<dbReference type="Proteomes" id="UP000253153">
    <property type="component" value="Unassembled WGS sequence"/>
</dbReference>
<name>A0A366R3Z9_9HYPO</name>
<keyword evidence="4" id="KW-1185">Reference proteome</keyword>
<dbReference type="RefSeq" id="XP_031012605.1">
    <property type="nucleotide sequence ID" value="XM_031163348.1"/>
</dbReference>
<evidence type="ECO:0000313" key="3">
    <source>
        <dbReference type="EMBL" id="RBR11066.1"/>
    </source>
</evidence>
<accession>A0A366R3Z9</accession>
<evidence type="ECO:0000256" key="1">
    <source>
        <dbReference type="SAM" id="MobiDB-lite"/>
    </source>
</evidence>
<keyword evidence="2" id="KW-0732">Signal</keyword>
<organism evidence="3 4">
    <name type="scientific">Fusarium coffeatum</name>
    <dbReference type="NCBI Taxonomy" id="231269"/>
    <lineage>
        <taxon>Eukaryota</taxon>
        <taxon>Fungi</taxon>
        <taxon>Dikarya</taxon>
        <taxon>Ascomycota</taxon>
        <taxon>Pezizomycotina</taxon>
        <taxon>Sordariomycetes</taxon>
        <taxon>Hypocreomycetidae</taxon>
        <taxon>Hypocreales</taxon>
        <taxon>Nectriaceae</taxon>
        <taxon>Fusarium</taxon>
        <taxon>Fusarium incarnatum-equiseti species complex</taxon>
    </lineage>
</organism>
<dbReference type="EMBL" id="QKXC01000225">
    <property type="protein sequence ID" value="RBR11066.1"/>
    <property type="molecule type" value="Genomic_DNA"/>
</dbReference>
<feature type="region of interest" description="Disordered" evidence="1">
    <location>
        <begin position="265"/>
        <end position="289"/>
    </location>
</feature>
<evidence type="ECO:0000313" key="4">
    <source>
        <dbReference type="Proteomes" id="UP000253153"/>
    </source>
</evidence>